<reference evidence="2 3" key="1">
    <citation type="submission" date="2013-03" db="EMBL/GenBank/DDBJ databases">
        <authorList>
            <person name="Linke B."/>
        </authorList>
    </citation>
    <scope>NUCLEOTIDE SEQUENCE [LARGE SCALE GENOMIC DNA]</scope>
    <source>
        <strain evidence="2 3">B13</strain>
    </source>
</reference>
<dbReference type="SUPFAM" id="SSF54913">
    <property type="entry name" value="GlnB-like"/>
    <property type="match status" value="1"/>
</dbReference>
<dbReference type="EMBL" id="HG322950">
    <property type="protein sequence ID" value="CDF85816.1"/>
    <property type="molecule type" value="Genomic_DNA"/>
</dbReference>
<dbReference type="InterPro" id="IPR011322">
    <property type="entry name" value="N-reg_PII-like_a/b"/>
</dbReference>
<protein>
    <submittedName>
        <fullName evidence="2">Uncharacterized protein</fullName>
    </submittedName>
</protein>
<comment type="similarity">
    <text evidence="1">Belongs to the UPF0166 family.</text>
</comment>
<name>A0A024HLR4_PSEKB</name>
<dbReference type="OrthoDB" id="5339790at2"/>
<dbReference type="STRING" id="1301098.PKB_4492"/>
<evidence type="ECO:0000256" key="1">
    <source>
        <dbReference type="ARBA" id="ARBA00010554"/>
    </source>
</evidence>
<dbReference type="RefSeq" id="WP_043254540.1">
    <property type="nucleotide sequence ID" value="NZ_HG322950.1"/>
</dbReference>
<sequence>MDGFQLTFFTQQDHRHNGLPLAQWLLEEARRQKIRGATLLAASEGFGHSGRIHASRFFELADQPQEVTMVVTAEEAERFFTCLRNARVRLFYVKTPIEFGMIGEDPG</sequence>
<organism evidence="2 3">
    <name type="scientific">Pseudomonas knackmussii (strain DSM 6978 / CCUG 54928 / LMG 23759 / B13)</name>
    <dbReference type="NCBI Taxonomy" id="1301098"/>
    <lineage>
        <taxon>Bacteria</taxon>
        <taxon>Pseudomonadati</taxon>
        <taxon>Pseudomonadota</taxon>
        <taxon>Gammaproteobacteria</taxon>
        <taxon>Pseudomonadales</taxon>
        <taxon>Pseudomonadaceae</taxon>
        <taxon>Pseudomonas</taxon>
    </lineage>
</organism>
<dbReference type="Proteomes" id="UP000025241">
    <property type="component" value="Chromosome I"/>
</dbReference>
<dbReference type="HOGENOM" id="CLU_168952_0_0_6"/>
<dbReference type="InterPro" id="IPR003793">
    <property type="entry name" value="UPF0166"/>
</dbReference>
<evidence type="ECO:0000313" key="3">
    <source>
        <dbReference type="Proteomes" id="UP000025241"/>
    </source>
</evidence>
<dbReference type="InterPro" id="IPR015867">
    <property type="entry name" value="N-reg_PII/ATP_PRibTrfase_C"/>
</dbReference>
<proteinExistence type="inferred from homology"/>
<accession>A0A024HLR4</accession>
<dbReference type="Pfam" id="PF02641">
    <property type="entry name" value="DUF190"/>
    <property type="match status" value="1"/>
</dbReference>
<reference evidence="2 3" key="2">
    <citation type="submission" date="2014-05" db="EMBL/GenBank/DDBJ databases">
        <title>Genome sequence of the 3-chlorobenzoate degrading bacterium Pseudomonas knackmussii B13 shows multiple evidence for horizontal gene transfer.</title>
        <authorList>
            <person name="Miyazaki R."/>
            <person name="Bertelli C."/>
            <person name="Falquet L."/>
            <person name="Robinson-Rechavi M."/>
            <person name="Gharib W."/>
            <person name="Roy S."/>
            <person name="Van der Meer J.R."/>
        </authorList>
    </citation>
    <scope>NUCLEOTIDE SEQUENCE [LARGE SCALE GENOMIC DNA]</scope>
    <source>
        <strain evidence="2 3">B13</strain>
    </source>
</reference>
<dbReference type="PATRIC" id="fig|1301098.3.peg.4479"/>
<gene>
    <name evidence="2" type="ORF">PKB_4492</name>
</gene>
<dbReference type="AlphaFoldDB" id="A0A024HLR4"/>
<dbReference type="Gene3D" id="3.30.70.120">
    <property type="match status" value="1"/>
</dbReference>
<evidence type="ECO:0000313" key="2">
    <source>
        <dbReference type="EMBL" id="CDF85816.1"/>
    </source>
</evidence>
<dbReference type="KEGG" id="pkc:PKB_4492"/>
<dbReference type="eggNOG" id="COG1993">
    <property type="taxonomic scope" value="Bacteria"/>
</dbReference>
<keyword evidence="3" id="KW-1185">Reference proteome</keyword>